<comment type="subcellular location">
    <subcellularLocation>
        <location evidence="1">Nucleus</location>
    </subcellularLocation>
</comment>
<dbReference type="Pfam" id="PF00176">
    <property type="entry name" value="SNF2-rel_dom"/>
    <property type="match status" value="1"/>
</dbReference>
<keyword evidence="2" id="KW-0539">Nucleus</keyword>
<dbReference type="GO" id="GO:0016887">
    <property type="term" value="F:ATP hydrolysis activity"/>
    <property type="evidence" value="ECO:0007669"/>
    <property type="project" value="TreeGrafter"/>
</dbReference>
<dbReference type="Gramene" id="OE9A044694T1">
    <property type="protein sequence ID" value="OE9A044694C1"/>
    <property type="gene ID" value="OE9A044694"/>
</dbReference>
<accession>A0A8S0SUT6</accession>
<evidence type="ECO:0000313" key="5">
    <source>
        <dbReference type="Proteomes" id="UP000594638"/>
    </source>
</evidence>
<dbReference type="GO" id="GO:0042393">
    <property type="term" value="F:histone binding"/>
    <property type="evidence" value="ECO:0007669"/>
    <property type="project" value="TreeGrafter"/>
</dbReference>
<proteinExistence type="predicted"/>
<dbReference type="GO" id="GO:0140658">
    <property type="term" value="F:ATP-dependent chromatin remodeler activity"/>
    <property type="evidence" value="ECO:0007669"/>
    <property type="project" value="TreeGrafter"/>
</dbReference>
<protein>
    <submittedName>
        <fullName evidence="4">CHROMATIN REMODELING 5</fullName>
    </submittedName>
</protein>
<dbReference type="GO" id="GO:0000785">
    <property type="term" value="C:chromatin"/>
    <property type="evidence" value="ECO:0007669"/>
    <property type="project" value="TreeGrafter"/>
</dbReference>
<comment type="caution">
    <text evidence="4">The sequence shown here is derived from an EMBL/GenBank/DDBJ whole genome shotgun (WGS) entry which is preliminary data.</text>
</comment>
<dbReference type="Proteomes" id="UP000594638">
    <property type="component" value="Unassembled WGS sequence"/>
</dbReference>
<evidence type="ECO:0000259" key="3">
    <source>
        <dbReference type="Pfam" id="PF00176"/>
    </source>
</evidence>
<reference evidence="4 5" key="1">
    <citation type="submission" date="2019-12" db="EMBL/GenBank/DDBJ databases">
        <authorList>
            <person name="Alioto T."/>
            <person name="Alioto T."/>
            <person name="Gomez Garrido J."/>
        </authorList>
    </citation>
    <scope>NUCLEOTIDE SEQUENCE [LARGE SCALE GENOMIC DNA]</scope>
</reference>
<dbReference type="InterPro" id="IPR000330">
    <property type="entry name" value="SNF2_N"/>
</dbReference>
<evidence type="ECO:0000313" key="4">
    <source>
        <dbReference type="EMBL" id="CAA2996417.1"/>
    </source>
</evidence>
<dbReference type="SUPFAM" id="SSF52540">
    <property type="entry name" value="P-loop containing nucleoside triphosphate hydrolases"/>
    <property type="match status" value="1"/>
</dbReference>
<dbReference type="OrthoDB" id="1709890at2759"/>
<dbReference type="AlphaFoldDB" id="A0A8S0SUT6"/>
<dbReference type="GO" id="GO:0005634">
    <property type="term" value="C:nucleus"/>
    <property type="evidence" value="ECO:0007669"/>
    <property type="project" value="UniProtKB-SubCell"/>
</dbReference>
<gene>
    <name evidence="4" type="ORF">OLEA9_A044694</name>
</gene>
<dbReference type="Gene3D" id="3.40.50.10810">
    <property type="entry name" value="Tandem AAA-ATPase domain"/>
    <property type="match status" value="1"/>
</dbReference>
<dbReference type="GO" id="GO:0003682">
    <property type="term" value="F:chromatin binding"/>
    <property type="evidence" value="ECO:0007669"/>
    <property type="project" value="TreeGrafter"/>
</dbReference>
<feature type="domain" description="SNF2 N-terminal" evidence="3">
    <location>
        <begin position="65"/>
        <end position="140"/>
    </location>
</feature>
<dbReference type="PANTHER" id="PTHR45623">
    <property type="entry name" value="CHROMODOMAIN-HELICASE-DNA-BINDING PROTEIN 3-RELATED-RELATED"/>
    <property type="match status" value="1"/>
</dbReference>
<keyword evidence="5" id="KW-1185">Reference proteome</keyword>
<organism evidence="4 5">
    <name type="scientific">Olea europaea subsp. europaea</name>
    <dbReference type="NCBI Taxonomy" id="158383"/>
    <lineage>
        <taxon>Eukaryota</taxon>
        <taxon>Viridiplantae</taxon>
        <taxon>Streptophyta</taxon>
        <taxon>Embryophyta</taxon>
        <taxon>Tracheophyta</taxon>
        <taxon>Spermatophyta</taxon>
        <taxon>Magnoliopsida</taxon>
        <taxon>eudicotyledons</taxon>
        <taxon>Gunneridae</taxon>
        <taxon>Pentapetalae</taxon>
        <taxon>asterids</taxon>
        <taxon>lamiids</taxon>
        <taxon>Lamiales</taxon>
        <taxon>Oleaceae</taxon>
        <taxon>Oleeae</taxon>
        <taxon>Olea</taxon>
    </lineage>
</organism>
<dbReference type="GO" id="GO:0034728">
    <property type="term" value="P:nucleosome organization"/>
    <property type="evidence" value="ECO:0007669"/>
    <property type="project" value="TreeGrafter"/>
</dbReference>
<evidence type="ECO:0000256" key="2">
    <source>
        <dbReference type="ARBA" id="ARBA00023242"/>
    </source>
</evidence>
<dbReference type="GO" id="GO:0003677">
    <property type="term" value="F:DNA binding"/>
    <property type="evidence" value="ECO:0007669"/>
    <property type="project" value="TreeGrafter"/>
</dbReference>
<dbReference type="EMBL" id="CACTIH010005525">
    <property type="protein sequence ID" value="CAA2996417.1"/>
    <property type="molecule type" value="Genomic_DNA"/>
</dbReference>
<evidence type="ECO:0000256" key="1">
    <source>
        <dbReference type="ARBA" id="ARBA00004123"/>
    </source>
</evidence>
<dbReference type="GO" id="GO:0005524">
    <property type="term" value="F:ATP binding"/>
    <property type="evidence" value="ECO:0007669"/>
    <property type="project" value="InterPro"/>
</dbReference>
<sequence length="140" mass="16389">MANIRRFNYEVLQTDLSIDFGAYDPFSKFEVVSCFYIRCNRIYNGTWSCSAAKVCQQYEFYNDKNMSRSVKFATLLITYKVLLKDKVVLSKIKSNYLMVNEALRLKNREACLYTTLLEFSTKNRLLITGTPLKNGVEELW</sequence>
<name>A0A8S0SUT6_OLEEU</name>
<dbReference type="InterPro" id="IPR038718">
    <property type="entry name" value="SNF2-like_sf"/>
</dbReference>
<dbReference type="PANTHER" id="PTHR45623:SF14">
    <property type="entry name" value="CHROMODOMAIN-HELICASE-DNA-BINDING PROTEIN 1"/>
    <property type="match status" value="1"/>
</dbReference>
<dbReference type="InterPro" id="IPR027417">
    <property type="entry name" value="P-loop_NTPase"/>
</dbReference>